<keyword evidence="3" id="KW-1185">Reference proteome</keyword>
<comment type="caution">
    <text evidence="2">The sequence shown here is derived from an EMBL/GenBank/DDBJ whole genome shotgun (WGS) entry which is preliminary data.</text>
</comment>
<gene>
    <name evidence="2" type="ORF">RIF29_41205</name>
</gene>
<name>A0AAN9E4Y3_CROPI</name>
<organism evidence="2 3">
    <name type="scientific">Crotalaria pallida</name>
    <name type="common">Smooth rattlebox</name>
    <name type="synonym">Crotalaria striata</name>
    <dbReference type="NCBI Taxonomy" id="3830"/>
    <lineage>
        <taxon>Eukaryota</taxon>
        <taxon>Viridiplantae</taxon>
        <taxon>Streptophyta</taxon>
        <taxon>Embryophyta</taxon>
        <taxon>Tracheophyta</taxon>
        <taxon>Spermatophyta</taxon>
        <taxon>Magnoliopsida</taxon>
        <taxon>eudicotyledons</taxon>
        <taxon>Gunneridae</taxon>
        <taxon>Pentapetalae</taxon>
        <taxon>rosids</taxon>
        <taxon>fabids</taxon>
        <taxon>Fabales</taxon>
        <taxon>Fabaceae</taxon>
        <taxon>Papilionoideae</taxon>
        <taxon>50 kb inversion clade</taxon>
        <taxon>genistoids sensu lato</taxon>
        <taxon>core genistoids</taxon>
        <taxon>Crotalarieae</taxon>
        <taxon>Crotalaria</taxon>
    </lineage>
</organism>
<evidence type="ECO:0000256" key="1">
    <source>
        <dbReference type="SAM" id="SignalP"/>
    </source>
</evidence>
<dbReference type="AlphaFoldDB" id="A0AAN9E4Y3"/>
<feature type="signal peptide" evidence="1">
    <location>
        <begin position="1"/>
        <end position="26"/>
    </location>
</feature>
<reference evidence="2 3" key="1">
    <citation type="submission" date="2024-01" db="EMBL/GenBank/DDBJ databases">
        <title>The genomes of 5 underutilized Papilionoideae crops provide insights into root nodulation and disease resistanc.</title>
        <authorList>
            <person name="Yuan L."/>
        </authorList>
    </citation>
    <scope>NUCLEOTIDE SEQUENCE [LARGE SCALE GENOMIC DNA]</scope>
    <source>
        <strain evidence="2">ZHUSHIDOU_FW_LH</strain>
        <tissue evidence="2">Leaf</tissue>
    </source>
</reference>
<dbReference type="EMBL" id="JAYWIO010000008">
    <property type="protein sequence ID" value="KAK7246339.1"/>
    <property type="molecule type" value="Genomic_DNA"/>
</dbReference>
<proteinExistence type="predicted"/>
<sequence length="84" mass="9116">MASRIYQVFLMGILCIASILASGSGAISVETPLKEEVCIEACGTSEICNDICRIKGFDGGACKQDKCCCKIHDWVIKVVYHTVK</sequence>
<protein>
    <submittedName>
        <fullName evidence="2">Uncharacterized protein</fullName>
    </submittedName>
</protein>
<dbReference type="Proteomes" id="UP001372338">
    <property type="component" value="Unassembled WGS sequence"/>
</dbReference>
<evidence type="ECO:0000313" key="2">
    <source>
        <dbReference type="EMBL" id="KAK7246339.1"/>
    </source>
</evidence>
<feature type="chain" id="PRO_5043051558" evidence="1">
    <location>
        <begin position="27"/>
        <end position="84"/>
    </location>
</feature>
<evidence type="ECO:0000313" key="3">
    <source>
        <dbReference type="Proteomes" id="UP001372338"/>
    </source>
</evidence>
<keyword evidence="1" id="KW-0732">Signal</keyword>
<accession>A0AAN9E4Y3</accession>